<accession>A0A0D2F9X5</accession>
<dbReference type="InterPro" id="IPR000286">
    <property type="entry name" value="HDACs"/>
</dbReference>
<keyword evidence="6" id="KW-0156">Chromatin regulator</keyword>
<feature type="domain" description="Arb2-like" evidence="13">
    <location>
        <begin position="474"/>
        <end position="582"/>
    </location>
</feature>
<evidence type="ECO:0000256" key="3">
    <source>
        <dbReference type="ARBA" id="ARBA00012111"/>
    </source>
</evidence>
<evidence type="ECO:0000256" key="9">
    <source>
        <dbReference type="ARBA" id="ARBA00023242"/>
    </source>
</evidence>
<dbReference type="PANTHER" id="PTHR10625:SF5">
    <property type="entry name" value="HISTONE DEACETYLASE"/>
    <property type="match status" value="1"/>
</dbReference>
<evidence type="ECO:0000256" key="11">
    <source>
        <dbReference type="SAM" id="MobiDB-lite"/>
    </source>
</evidence>
<sequence length="877" mass="96033">MAQNPPSPPGRFSQGANGPRFANPISQLSDDVSMRETPDMSSDINSRLRIESPSDDTSEDSLMSDSDSEPDETFTKAPRGLPISRLPTGLCYDDRMRYHAEVAATSAENVHPEDPRRIYYIFKELCEAGLVDDKDYPPMVEQPLNRIDAREATKEEILLIHSEQEHYDFVKSTAGMSNAELIDLSESPEQDSIYFNQLSFFSGKLSAGAAIETCKAVLDRKVKNAIAVIRPPGHHAEPLKPMGFCLFNNVCIASKACQGDARLGQGCRKILIVDWDVHHGNGCQRAFYKDPNILYISLHVHMNGLFYPSGPEGDMYHCGEGPGLGRNVNIPWPSKGMGDGDYIYAFQSVVMPIAVEFDPDFVIVAAGFDAAAGDELGGCFVTPPCYAHMTHMLMSLAGGKLAVCLEGGYNFSAISKSALAVTRTLMGEPPDRLQATAATPSAIDTIAKVRNVQSKYWRSIYPKEPVGGIFGGERLHDIIRRYQAMHLYDKFKLTQLHIFRDSISKSFDQQVLATPNYEGKKALIVIVHDSPDLLTPNTGISTQQKPHDTWMVDGAQSYVHWATSQNHGVIDVNIPEFITITAPAPVPAGATVSSSFDQPEIKAEHGATPLDPSDATTTAQQQYSMSIEYASMTTDLARREGEKLAFYLWENYIEPYAFPHGVFFIGAGHAFHAIAKLISENDNVYSSLLGVVGFISTQPIRPVNSGTNHWVSSWYRENSLVFVSEKHSLWKKEKEGGKVSKRYGRLVKSPGEVLNGMMLLHREEVMRWVTERINERKETVGSSEEEDEDDDGDETKGEVDVDVDADDDGDAGRNGQASDADTIDDPAVRAEGGSLDGNGSRNGPGTGALNTSFTAPGASPPAGSQLSRGDVVMTTEQ</sequence>
<protein>
    <recommendedName>
        <fullName evidence="3">histone deacetylase</fullName>
        <ecNumber evidence="3">3.5.1.98</ecNumber>
    </recommendedName>
</protein>
<dbReference type="EMBL" id="KN846961">
    <property type="protein sequence ID" value="KIW63710.1"/>
    <property type="molecule type" value="Genomic_DNA"/>
</dbReference>
<dbReference type="FunFam" id="3.40.800.20:FF:000005">
    <property type="entry name" value="histone deacetylase 6"/>
    <property type="match status" value="1"/>
</dbReference>
<feature type="region of interest" description="Disordered" evidence="11">
    <location>
        <begin position="1"/>
        <end position="81"/>
    </location>
</feature>
<feature type="compositionally biased region" description="Acidic residues" evidence="11">
    <location>
        <begin position="800"/>
        <end position="809"/>
    </location>
</feature>
<dbReference type="InterPro" id="IPR023801">
    <property type="entry name" value="His_deacetylse_dom"/>
</dbReference>
<evidence type="ECO:0000256" key="1">
    <source>
        <dbReference type="ARBA" id="ARBA00004123"/>
    </source>
</evidence>
<feature type="region of interest" description="Disordered" evidence="11">
    <location>
        <begin position="775"/>
        <end position="877"/>
    </location>
</feature>
<dbReference type="AlphaFoldDB" id="A0A0D2F9X5"/>
<organism evidence="14 15">
    <name type="scientific">Phialophora macrospora</name>
    <dbReference type="NCBI Taxonomy" id="1851006"/>
    <lineage>
        <taxon>Eukaryota</taxon>
        <taxon>Fungi</taxon>
        <taxon>Dikarya</taxon>
        <taxon>Ascomycota</taxon>
        <taxon>Pezizomycotina</taxon>
        <taxon>Eurotiomycetes</taxon>
        <taxon>Chaetothyriomycetidae</taxon>
        <taxon>Chaetothyriales</taxon>
        <taxon>Herpotrichiellaceae</taxon>
        <taxon>Phialophora</taxon>
    </lineage>
</organism>
<keyword evidence="5" id="KW-0378">Hydrolase</keyword>
<dbReference type="STRING" id="5601.A0A0D2F9X5"/>
<comment type="subcellular location">
    <subcellularLocation>
        <location evidence="1">Nucleus</location>
    </subcellularLocation>
</comment>
<dbReference type="SUPFAM" id="SSF52768">
    <property type="entry name" value="Arginase/deacetylase"/>
    <property type="match status" value="1"/>
</dbReference>
<feature type="domain" description="Histone deacetylase" evidence="12">
    <location>
        <begin position="111"/>
        <end position="425"/>
    </location>
</feature>
<feature type="domain" description="Arb2-like" evidence="13">
    <location>
        <begin position="636"/>
        <end position="775"/>
    </location>
</feature>
<evidence type="ECO:0000256" key="2">
    <source>
        <dbReference type="ARBA" id="ARBA00007738"/>
    </source>
</evidence>
<dbReference type="Gene3D" id="3.40.800.20">
    <property type="entry name" value="Histone deacetylase domain"/>
    <property type="match status" value="1"/>
</dbReference>
<feature type="compositionally biased region" description="Acidic residues" evidence="11">
    <location>
        <begin position="783"/>
        <end position="793"/>
    </location>
</feature>
<reference evidence="14 15" key="1">
    <citation type="submission" date="2015-01" db="EMBL/GenBank/DDBJ databases">
        <title>The Genome Sequence of Capronia semiimmersa CBS27337.</title>
        <authorList>
            <consortium name="The Broad Institute Genomics Platform"/>
            <person name="Cuomo C."/>
            <person name="de Hoog S."/>
            <person name="Gorbushina A."/>
            <person name="Stielow B."/>
            <person name="Teixiera M."/>
            <person name="Abouelleil A."/>
            <person name="Chapman S.B."/>
            <person name="Priest M."/>
            <person name="Young S.K."/>
            <person name="Wortman J."/>
            <person name="Nusbaum C."/>
            <person name="Birren B."/>
        </authorList>
    </citation>
    <scope>NUCLEOTIDE SEQUENCE [LARGE SCALE GENOMIC DNA]</scope>
    <source>
        <strain evidence="14 15">CBS 27337</strain>
    </source>
</reference>
<dbReference type="InterPro" id="IPR017321">
    <property type="entry name" value="Hist_deAcase_II_yeast"/>
</dbReference>
<dbReference type="EC" id="3.5.1.98" evidence="3"/>
<comment type="catalytic activity">
    <reaction evidence="10">
        <text>N(6)-acetyl-L-lysyl-[histone] + H2O = L-lysyl-[histone] + acetate</text>
        <dbReference type="Rhea" id="RHEA:58196"/>
        <dbReference type="Rhea" id="RHEA-COMP:9845"/>
        <dbReference type="Rhea" id="RHEA-COMP:11338"/>
        <dbReference type="ChEBI" id="CHEBI:15377"/>
        <dbReference type="ChEBI" id="CHEBI:29969"/>
        <dbReference type="ChEBI" id="CHEBI:30089"/>
        <dbReference type="ChEBI" id="CHEBI:61930"/>
        <dbReference type="EC" id="3.5.1.98"/>
    </reaction>
</comment>
<dbReference type="Proteomes" id="UP000054266">
    <property type="component" value="Unassembled WGS sequence"/>
</dbReference>
<dbReference type="InterPro" id="IPR019154">
    <property type="entry name" value="Arb2-like_domain"/>
</dbReference>
<evidence type="ECO:0000256" key="5">
    <source>
        <dbReference type="ARBA" id="ARBA00022801"/>
    </source>
</evidence>
<dbReference type="PIRSF" id="PIRSF037919">
    <property type="entry name" value="HDAC_II_yeast"/>
    <property type="match status" value="1"/>
</dbReference>
<dbReference type="InterPro" id="IPR023696">
    <property type="entry name" value="Ureohydrolase_dom_sf"/>
</dbReference>
<dbReference type="Pfam" id="PF09757">
    <property type="entry name" value="Arb2-like"/>
    <property type="match status" value="2"/>
</dbReference>
<evidence type="ECO:0000259" key="13">
    <source>
        <dbReference type="Pfam" id="PF09757"/>
    </source>
</evidence>
<proteinExistence type="inferred from homology"/>
<keyword evidence="8" id="KW-0804">Transcription</keyword>
<feature type="compositionally biased region" description="Gly residues" evidence="11">
    <location>
        <begin position="834"/>
        <end position="846"/>
    </location>
</feature>
<evidence type="ECO:0000256" key="8">
    <source>
        <dbReference type="ARBA" id="ARBA00023163"/>
    </source>
</evidence>
<dbReference type="GO" id="GO:0000118">
    <property type="term" value="C:histone deacetylase complex"/>
    <property type="evidence" value="ECO:0007669"/>
    <property type="project" value="TreeGrafter"/>
</dbReference>
<evidence type="ECO:0000256" key="4">
    <source>
        <dbReference type="ARBA" id="ARBA00022491"/>
    </source>
</evidence>
<evidence type="ECO:0000256" key="7">
    <source>
        <dbReference type="ARBA" id="ARBA00023015"/>
    </source>
</evidence>
<keyword evidence="7" id="KW-0805">Transcription regulation</keyword>
<gene>
    <name evidence="14" type="ORF">PV04_08693</name>
</gene>
<evidence type="ECO:0000259" key="12">
    <source>
        <dbReference type="Pfam" id="PF00850"/>
    </source>
</evidence>
<evidence type="ECO:0000256" key="6">
    <source>
        <dbReference type="ARBA" id="ARBA00022853"/>
    </source>
</evidence>
<keyword evidence="15" id="KW-1185">Reference proteome</keyword>
<keyword evidence="9" id="KW-0539">Nucleus</keyword>
<name>A0A0D2F9X5_9EURO</name>
<evidence type="ECO:0000313" key="15">
    <source>
        <dbReference type="Proteomes" id="UP000054266"/>
    </source>
</evidence>
<dbReference type="HOGENOM" id="CLU_007727_4_0_1"/>
<keyword evidence="4" id="KW-0678">Repressor</keyword>
<dbReference type="PANTHER" id="PTHR10625">
    <property type="entry name" value="HISTONE DEACETYLASE HDAC1-RELATED"/>
    <property type="match status" value="1"/>
</dbReference>
<dbReference type="Pfam" id="PF00850">
    <property type="entry name" value="Hist_deacetyl"/>
    <property type="match status" value="1"/>
</dbReference>
<comment type="similarity">
    <text evidence="2">Belongs to the histone deacetylase family. HD type 2 subfamily.</text>
</comment>
<dbReference type="GO" id="GO:0141221">
    <property type="term" value="F:histone deacetylase activity, hydrolytic mechanism"/>
    <property type="evidence" value="ECO:0007669"/>
    <property type="project" value="UniProtKB-EC"/>
</dbReference>
<dbReference type="InterPro" id="IPR037138">
    <property type="entry name" value="His_deacetylse_dom_sf"/>
</dbReference>
<dbReference type="PRINTS" id="PR01270">
    <property type="entry name" value="HDASUPER"/>
</dbReference>
<evidence type="ECO:0000313" key="14">
    <source>
        <dbReference type="EMBL" id="KIW63710.1"/>
    </source>
</evidence>
<dbReference type="GO" id="GO:0040029">
    <property type="term" value="P:epigenetic regulation of gene expression"/>
    <property type="evidence" value="ECO:0007669"/>
    <property type="project" value="TreeGrafter"/>
</dbReference>
<evidence type="ECO:0000256" key="10">
    <source>
        <dbReference type="ARBA" id="ARBA00048287"/>
    </source>
</evidence>